<sequence>MPHGLPRKIRLAFLLQVALASLAIVLGGYLLSFVIKYSLVRTVLADEAVHFWHLHKSAPSNPPPNTRNIQGYFSPAGQGRDPAPAALQRLSPGFSEVAAADALVYVDQRPEGRLYLVFPRSRAAHLTLWFGVVPAMLVLLAIYGVFWVTYRISKRLVSPISWLARRVSQWDPRNPDVDELAPERLPADLQGETRQLAAALHALGQKVSDHVARERNFTRDASHELRTPLTVIRVASDMALADDELSQRTQRSLRRIQRAGRDMEAVIDAFLILAREAEIDPQSETFDAAELASEEVDSARELLGDKPVSLTMVGDRSLQMFAPPRVMRVVLSNLLRNACAYTDTGSIEVEVTQDRIVVRDTGIGMSEEARARAFEPFFRADPTRPQAPAWACRSCAGCAIASAGGSSCIASPVSAPRLRWWWPEVVGALATCGSPGTGCS</sequence>
<organism evidence="10 11">
    <name type="scientific">Xanthomonas arboricola pv. pruni str. MAFF 311562</name>
    <dbReference type="NCBI Taxonomy" id="1414836"/>
    <lineage>
        <taxon>Bacteria</taxon>
        <taxon>Pseudomonadati</taxon>
        <taxon>Pseudomonadota</taxon>
        <taxon>Gammaproteobacteria</taxon>
        <taxon>Lysobacterales</taxon>
        <taxon>Lysobacteraceae</taxon>
        <taxon>Xanthomonas</taxon>
    </lineage>
</organism>
<dbReference type="SUPFAM" id="SSF47384">
    <property type="entry name" value="Homodimeric domain of signal transducing histidine kinase"/>
    <property type="match status" value="1"/>
</dbReference>
<dbReference type="PROSITE" id="PS50109">
    <property type="entry name" value="HIS_KIN"/>
    <property type="match status" value="1"/>
</dbReference>
<dbReference type="Pfam" id="PF02518">
    <property type="entry name" value="HATPase_c"/>
    <property type="match status" value="1"/>
</dbReference>
<feature type="transmembrane region" description="Helical" evidence="8">
    <location>
        <begin position="128"/>
        <end position="150"/>
    </location>
</feature>
<dbReference type="GO" id="GO:0005886">
    <property type="term" value="C:plasma membrane"/>
    <property type="evidence" value="ECO:0007669"/>
    <property type="project" value="TreeGrafter"/>
</dbReference>
<dbReference type="InterPro" id="IPR050428">
    <property type="entry name" value="TCS_sensor_his_kinase"/>
</dbReference>
<dbReference type="SMART" id="SM00387">
    <property type="entry name" value="HATPase_c"/>
    <property type="match status" value="1"/>
</dbReference>
<evidence type="ECO:0000256" key="5">
    <source>
        <dbReference type="ARBA" id="ARBA00022692"/>
    </source>
</evidence>
<keyword evidence="5 8" id="KW-0812">Transmembrane</keyword>
<evidence type="ECO:0000256" key="4">
    <source>
        <dbReference type="ARBA" id="ARBA00022679"/>
    </source>
</evidence>
<evidence type="ECO:0000313" key="10">
    <source>
        <dbReference type="EMBL" id="GAE52956.1"/>
    </source>
</evidence>
<dbReference type="SMART" id="SM00388">
    <property type="entry name" value="HisKA"/>
    <property type="match status" value="1"/>
</dbReference>
<dbReference type="PANTHER" id="PTHR45436">
    <property type="entry name" value="SENSOR HISTIDINE KINASE YKOH"/>
    <property type="match status" value="1"/>
</dbReference>
<evidence type="ECO:0000256" key="6">
    <source>
        <dbReference type="ARBA" id="ARBA00022777"/>
    </source>
</evidence>
<dbReference type="InterPro" id="IPR036097">
    <property type="entry name" value="HisK_dim/P_sf"/>
</dbReference>
<keyword evidence="4" id="KW-0808">Transferase</keyword>
<evidence type="ECO:0000256" key="2">
    <source>
        <dbReference type="ARBA" id="ARBA00012438"/>
    </source>
</evidence>
<keyword evidence="7 8" id="KW-1133">Transmembrane helix</keyword>
<protein>
    <recommendedName>
        <fullName evidence="2">histidine kinase</fullName>
        <ecNumber evidence="2">2.7.13.3</ecNumber>
    </recommendedName>
</protein>
<comment type="catalytic activity">
    <reaction evidence="1">
        <text>ATP + protein L-histidine = ADP + protein N-phospho-L-histidine.</text>
        <dbReference type="EC" id="2.7.13.3"/>
    </reaction>
</comment>
<dbReference type="Gene3D" id="1.10.287.130">
    <property type="match status" value="1"/>
</dbReference>
<dbReference type="AlphaFoldDB" id="W4S8Y3"/>
<evidence type="ECO:0000256" key="1">
    <source>
        <dbReference type="ARBA" id="ARBA00000085"/>
    </source>
</evidence>
<gene>
    <name evidence="10" type="ORF">XPU_4488</name>
</gene>
<dbReference type="Proteomes" id="UP000019143">
    <property type="component" value="Unassembled WGS sequence"/>
</dbReference>
<keyword evidence="3" id="KW-0597">Phosphoprotein</keyword>
<keyword evidence="8" id="KW-0472">Membrane</keyword>
<proteinExistence type="predicted"/>
<comment type="caution">
    <text evidence="10">The sequence shown here is derived from an EMBL/GenBank/DDBJ whole genome shotgun (WGS) entry which is preliminary data.</text>
</comment>
<name>W4S8Y3_9XANT</name>
<dbReference type="Gene3D" id="3.30.565.10">
    <property type="entry name" value="Histidine kinase-like ATPase, C-terminal domain"/>
    <property type="match status" value="1"/>
</dbReference>
<dbReference type="EC" id="2.7.13.3" evidence="2"/>
<dbReference type="InterPro" id="IPR036890">
    <property type="entry name" value="HATPase_C_sf"/>
</dbReference>
<feature type="transmembrane region" description="Helical" evidence="8">
    <location>
        <begin position="12"/>
        <end position="35"/>
    </location>
</feature>
<dbReference type="PANTHER" id="PTHR45436:SF16">
    <property type="entry name" value="HISTIDINE KINASE"/>
    <property type="match status" value="1"/>
</dbReference>
<dbReference type="EMBL" id="BAVB01000390">
    <property type="protein sequence ID" value="GAE52956.1"/>
    <property type="molecule type" value="Genomic_DNA"/>
</dbReference>
<dbReference type="GO" id="GO:0000155">
    <property type="term" value="F:phosphorelay sensor kinase activity"/>
    <property type="evidence" value="ECO:0007669"/>
    <property type="project" value="InterPro"/>
</dbReference>
<dbReference type="InterPro" id="IPR003594">
    <property type="entry name" value="HATPase_dom"/>
</dbReference>
<evidence type="ECO:0000256" key="8">
    <source>
        <dbReference type="SAM" id="Phobius"/>
    </source>
</evidence>
<accession>W4S8Y3</accession>
<evidence type="ECO:0000256" key="3">
    <source>
        <dbReference type="ARBA" id="ARBA00022553"/>
    </source>
</evidence>
<keyword evidence="6" id="KW-0418">Kinase</keyword>
<evidence type="ECO:0000313" key="11">
    <source>
        <dbReference type="Proteomes" id="UP000019143"/>
    </source>
</evidence>
<dbReference type="InterPro" id="IPR005467">
    <property type="entry name" value="His_kinase_dom"/>
</dbReference>
<dbReference type="InterPro" id="IPR003661">
    <property type="entry name" value="HisK_dim/P_dom"/>
</dbReference>
<dbReference type="SUPFAM" id="SSF55874">
    <property type="entry name" value="ATPase domain of HSP90 chaperone/DNA topoisomerase II/histidine kinase"/>
    <property type="match status" value="1"/>
</dbReference>
<reference evidence="10 11" key="1">
    <citation type="submission" date="2014-01" db="EMBL/GenBank/DDBJ databases">
        <title>Genome sequence and analysis of Xanthomonas arboricola pv. pruni.</title>
        <authorList>
            <person name="Fujikawa T."/>
            <person name="Nakazono-Nagaoka E."/>
        </authorList>
    </citation>
    <scope>NUCLEOTIDE SEQUENCE [LARGE SCALE GENOMIC DNA]</scope>
    <source>
        <strain evidence="11">MAFF 311562</strain>
    </source>
</reference>
<evidence type="ECO:0000259" key="9">
    <source>
        <dbReference type="PROSITE" id="PS50109"/>
    </source>
</evidence>
<feature type="domain" description="Histidine kinase" evidence="9">
    <location>
        <begin position="220"/>
        <end position="384"/>
    </location>
</feature>
<evidence type="ECO:0000256" key="7">
    <source>
        <dbReference type="ARBA" id="ARBA00022989"/>
    </source>
</evidence>
<dbReference type="CDD" id="cd00082">
    <property type="entry name" value="HisKA"/>
    <property type="match status" value="1"/>
</dbReference>
<dbReference type="Pfam" id="PF00512">
    <property type="entry name" value="HisKA"/>
    <property type="match status" value="1"/>
</dbReference>